<keyword evidence="3" id="KW-1185">Reference proteome</keyword>
<dbReference type="EMBL" id="JAUSUY010000007">
    <property type="protein sequence ID" value="MDT3426461.1"/>
    <property type="molecule type" value="Genomic_DNA"/>
</dbReference>
<comment type="caution">
    <text evidence="2">The sequence shown here is derived from an EMBL/GenBank/DDBJ whole genome shotgun (WGS) entry which is preliminary data.</text>
</comment>
<gene>
    <name evidence="2" type="ORF">J2Z22_001987</name>
</gene>
<feature type="transmembrane region" description="Helical" evidence="1">
    <location>
        <begin position="118"/>
        <end position="139"/>
    </location>
</feature>
<keyword evidence="1" id="KW-0812">Transmembrane</keyword>
<dbReference type="Proteomes" id="UP001248709">
    <property type="component" value="Unassembled WGS sequence"/>
</dbReference>
<evidence type="ECO:0000313" key="3">
    <source>
        <dbReference type="Proteomes" id="UP001248709"/>
    </source>
</evidence>
<feature type="transmembrane region" description="Helical" evidence="1">
    <location>
        <begin position="60"/>
        <end position="82"/>
    </location>
</feature>
<keyword evidence="1" id="KW-1133">Transmembrane helix</keyword>
<protein>
    <recommendedName>
        <fullName evidence="4">ABC transporter permease</fullName>
    </recommendedName>
</protein>
<organism evidence="2 3">
    <name type="scientific">Paenibacillus forsythiae</name>
    <dbReference type="NCBI Taxonomy" id="365616"/>
    <lineage>
        <taxon>Bacteria</taxon>
        <taxon>Bacillati</taxon>
        <taxon>Bacillota</taxon>
        <taxon>Bacilli</taxon>
        <taxon>Bacillales</taxon>
        <taxon>Paenibacillaceae</taxon>
        <taxon>Paenibacillus</taxon>
    </lineage>
</organism>
<name>A0ABU3H6L5_9BACL</name>
<feature type="transmembrane region" description="Helical" evidence="1">
    <location>
        <begin position="185"/>
        <end position="203"/>
    </location>
</feature>
<evidence type="ECO:0008006" key="4">
    <source>
        <dbReference type="Google" id="ProtNLM"/>
    </source>
</evidence>
<reference evidence="2 3" key="1">
    <citation type="submission" date="2023-07" db="EMBL/GenBank/DDBJ databases">
        <title>Genomic Encyclopedia of Type Strains, Phase IV (KMG-IV): sequencing the most valuable type-strain genomes for metagenomic binning, comparative biology and taxonomic classification.</title>
        <authorList>
            <person name="Goeker M."/>
        </authorList>
    </citation>
    <scope>NUCLEOTIDE SEQUENCE [LARGE SCALE GENOMIC DNA]</scope>
    <source>
        <strain evidence="2 3">T98</strain>
    </source>
</reference>
<evidence type="ECO:0000256" key="1">
    <source>
        <dbReference type="SAM" id="Phobius"/>
    </source>
</evidence>
<proteinExistence type="predicted"/>
<accession>A0ABU3H6L5</accession>
<evidence type="ECO:0000313" key="2">
    <source>
        <dbReference type="EMBL" id="MDT3426461.1"/>
    </source>
</evidence>
<sequence>MLQLIAHGMRNHVKVKYLLTLFVIMMIAIGVPFFTIFKTVGKMISDPASPMDLKQSLTQYIENLFLVRISISIFLISAWSFFPKLFWNNKMSGEVEAMLAIGYSARKLWFSKALTSTLLSIMVAYPIIIVFDITLRLYLHYHYSLSLAIDLLPWAFSLLFNPIFILLIILYVGGYQLLTNDVKKSSFSVIILAIINMSGTFGSQMEKIAYPSRPFLIVYGVCFVALFLLIFRLFTFMTTENVIYSKLERRKQTQQTSNLTEANHYDG</sequence>
<feature type="transmembrane region" description="Helical" evidence="1">
    <location>
        <begin position="215"/>
        <end position="234"/>
    </location>
</feature>
<dbReference type="RefSeq" id="WP_025700521.1">
    <property type="nucleotide sequence ID" value="NZ_JAUSUY010000007.1"/>
</dbReference>
<feature type="transmembrane region" description="Helical" evidence="1">
    <location>
        <begin position="17"/>
        <end position="40"/>
    </location>
</feature>
<feature type="transmembrane region" description="Helical" evidence="1">
    <location>
        <begin position="151"/>
        <end position="173"/>
    </location>
</feature>
<keyword evidence="1" id="KW-0472">Membrane</keyword>